<gene>
    <name evidence="13" type="primary">107369438</name>
</gene>
<keyword evidence="14" id="KW-1185">Reference proteome</keyword>
<evidence type="ECO:0000256" key="9">
    <source>
        <dbReference type="PIRSR" id="PIRSR001415-1"/>
    </source>
</evidence>
<feature type="binding site" evidence="10">
    <location>
        <position position="277"/>
    </location>
    <ligand>
        <name>5-aminolevulinate</name>
        <dbReference type="ChEBI" id="CHEBI:356416"/>
        <label>2</label>
    </ligand>
</feature>
<proteinExistence type="inferred from homology"/>
<dbReference type="PIRSF" id="PIRSF001415">
    <property type="entry name" value="Porphbilin_synth"/>
    <property type="match status" value="1"/>
</dbReference>
<keyword evidence="4 11" id="KW-0456">Lyase</keyword>
<dbReference type="EMBL" id="CAEY01000920">
    <property type="status" value="NOT_ANNOTATED_CDS"/>
    <property type="molecule type" value="Genomic_DNA"/>
</dbReference>
<comment type="function">
    <text evidence="6">Catalyzes an early step in the biosynthesis of tetrapyrroles. Binds two molecules of 5-aminolevulinate per subunit, each at a distinct site, and catalyzes their condensation to form porphobilinogen.</text>
</comment>
<keyword evidence="3" id="KW-0350">Heme biosynthesis</keyword>
<dbReference type="GO" id="GO:0004655">
    <property type="term" value="F:porphobilinogen synthase activity"/>
    <property type="evidence" value="ECO:0007669"/>
    <property type="project" value="UniProtKB-EC"/>
</dbReference>
<protein>
    <recommendedName>
        <fullName evidence="11">Delta-aminolevulinic acid dehydratase</fullName>
        <ecNumber evidence="11">4.2.1.24</ecNumber>
    </recommendedName>
</protein>
<evidence type="ECO:0000256" key="6">
    <source>
        <dbReference type="ARBA" id="ARBA00025628"/>
    </source>
</evidence>
<keyword evidence="5 11" id="KW-0627">Porphyrin biosynthesis</keyword>
<dbReference type="eggNOG" id="KOG2794">
    <property type="taxonomic scope" value="Eukaryota"/>
</dbReference>
<dbReference type="Pfam" id="PF00490">
    <property type="entry name" value="ALAD"/>
    <property type="match status" value="1"/>
</dbReference>
<organism evidence="13 14">
    <name type="scientific">Tetranychus urticae</name>
    <name type="common">Two-spotted spider mite</name>
    <dbReference type="NCBI Taxonomy" id="32264"/>
    <lineage>
        <taxon>Eukaryota</taxon>
        <taxon>Metazoa</taxon>
        <taxon>Ecdysozoa</taxon>
        <taxon>Arthropoda</taxon>
        <taxon>Chelicerata</taxon>
        <taxon>Arachnida</taxon>
        <taxon>Acari</taxon>
        <taxon>Acariformes</taxon>
        <taxon>Trombidiformes</taxon>
        <taxon>Prostigmata</taxon>
        <taxon>Eleutherengona</taxon>
        <taxon>Raphignathae</taxon>
        <taxon>Tetranychoidea</taxon>
        <taxon>Tetranychidae</taxon>
        <taxon>Tetranychus</taxon>
    </lineage>
</organism>
<dbReference type="UniPathway" id="UPA00251">
    <property type="reaction ID" value="UER00318"/>
</dbReference>
<dbReference type="Gene3D" id="3.20.20.70">
    <property type="entry name" value="Aldolase class I"/>
    <property type="match status" value="1"/>
</dbReference>
<dbReference type="KEGG" id="tut:107369438"/>
<evidence type="ECO:0000256" key="12">
    <source>
        <dbReference type="RuleBase" id="RU004161"/>
    </source>
</evidence>
<dbReference type="NCBIfam" id="NF006762">
    <property type="entry name" value="PRK09283.1"/>
    <property type="match status" value="1"/>
</dbReference>
<comment type="pathway">
    <text evidence="1">Porphyrin-containing compound metabolism; protoporphyrin-IX biosynthesis; coproporphyrinogen-III from 5-aminolevulinate: step 1/4.</text>
</comment>
<comment type="subunit">
    <text evidence="7">Homooctamer; active form. Homohexamer; low activity form.</text>
</comment>
<evidence type="ECO:0000256" key="4">
    <source>
        <dbReference type="ARBA" id="ARBA00023239"/>
    </source>
</evidence>
<dbReference type="InterPro" id="IPR030656">
    <property type="entry name" value="ALAD_AS"/>
</dbReference>
<dbReference type="EnsemblMetazoa" id="tetur32g00590.1">
    <property type="protein sequence ID" value="tetur32g00590.1"/>
    <property type="gene ID" value="tetur32g00590"/>
</dbReference>
<evidence type="ECO:0000256" key="11">
    <source>
        <dbReference type="RuleBase" id="RU000515"/>
    </source>
</evidence>
<sequence length="330" mass="36336">MDSINLRTSLVKPIIRQWMCQGSASFTPSNFVLPLFIINNDDEIQEISSMPEVYRYGVNRAIEYLSGLVNDKGLRSILLFPVVSSKSINDSTDPAFNPVLRLIPLIRKQFPNLYVIVDVCLCGFSSDGHCYVANDSDGVKDNDATLTALANLSVAYAKSGCHMVAPSDMNDGRVAVIRSELNKSSFNDVSIMSYSAKFASNFYGPFRDAAGSAPKHGDRKSYQLTPGSSGLAMRAIARDIAEGADIIMVKPGLPYLDIISEAKNRFPDIPRAVYHVSGEYSMLYQAGISGCFDLNRALWEILISFKRAGAEIIITYFTPKILDLLKDVEL</sequence>
<comment type="similarity">
    <text evidence="2 12">Belongs to the ALAD family.</text>
</comment>
<dbReference type="EC" id="4.2.1.24" evidence="11"/>
<reference evidence="14" key="1">
    <citation type="submission" date="2011-08" db="EMBL/GenBank/DDBJ databases">
        <authorList>
            <person name="Rombauts S."/>
        </authorList>
    </citation>
    <scope>NUCLEOTIDE SEQUENCE</scope>
    <source>
        <strain evidence="14">London</strain>
    </source>
</reference>
<dbReference type="HOGENOM" id="CLU_035731_0_1_1"/>
<name>T1L1R7_TETUR</name>
<dbReference type="InterPro" id="IPR013785">
    <property type="entry name" value="Aldolase_TIM"/>
</dbReference>
<dbReference type="Proteomes" id="UP000015104">
    <property type="component" value="Unassembled WGS sequence"/>
</dbReference>
<reference evidence="13" key="2">
    <citation type="submission" date="2015-06" db="UniProtKB">
        <authorList>
            <consortium name="EnsemblMetazoa"/>
        </authorList>
    </citation>
    <scope>IDENTIFICATION</scope>
</reference>
<evidence type="ECO:0000256" key="8">
    <source>
        <dbReference type="ARBA" id="ARBA00047651"/>
    </source>
</evidence>
<dbReference type="PANTHER" id="PTHR11458:SF0">
    <property type="entry name" value="DELTA-AMINOLEVULINIC ACID DEHYDRATASE"/>
    <property type="match status" value="1"/>
</dbReference>
<evidence type="ECO:0000256" key="1">
    <source>
        <dbReference type="ARBA" id="ARBA00004694"/>
    </source>
</evidence>
<dbReference type="OrthoDB" id="1530at2759"/>
<feature type="binding site" evidence="10">
    <location>
        <position position="219"/>
    </location>
    <ligand>
        <name>5-aminolevulinate</name>
        <dbReference type="ChEBI" id="CHEBI:356416"/>
        <label>1</label>
    </ligand>
</feature>
<dbReference type="GO" id="GO:0006782">
    <property type="term" value="P:protoporphyrinogen IX biosynthetic process"/>
    <property type="evidence" value="ECO:0007669"/>
    <property type="project" value="UniProtKB-UniPathway"/>
</dbReference>
<feature type="binding site" evidence="10">
    <location>
        <position position="207"/>
    </location>
    <ligand>
        <name>5-aminolevulinate</name>
        <dbReference type="ChEBI" id="CHEBI:356416"/>
        <label>1</label>
    </ligand>
</feature>
<evidence type="ECO:0000256" key="2">
    <source>
        <dbReference type="ARBA" id="ARBA00008055"/>
    </source>
</evidence>
<dbReference type="PRINTS" id="PR00144">
    <property type="entry name" value="DALDHYDRTASE"/>
</dbReference>
<dbReference type="InterPro" id="IPR001731">
    <property type="entry name" value="ALAD"/>
</dbReference>
<dbReference type="STRING" id="32264.T1L1R7"/>
<dbReference type="PROSITE" id="PS00169">
    <property type="entry name" value="D_ALA_DEHYDRATASE"/>
    <property type="match status" value="1"/>
</dbReference>
<feature type="binding site" evidence="10">
    <location>
        <position position="316"/>
    </location>
    <ligand>
        <name>5-aminolevulinate</name>
        <dbReference type="ChEBI" id="CHEBI:356416"/>
        <label>2</label>
    </ligand>
</feature>
<evidence type="ECO:0000256" key="10">
    <source>
        <dbReference type="PIRSR" id="PIRSR001415-2"/>
    </source>
</evidence>
<dbReference type="GO" id="GO:0008270">
    <property type="term" value="F:zinc ion binding"/>
    <property type="evidence" value="ECO:0007669"/>
    <property type="project" value="TreeGrafter"/>
</dbReference>
<dbReference type="SUPFAM" id="SSF51569">
    <property type="entry name" value="Aldolase"/>
    <property type="match status" value="1"/>
</dbReference>
<evidence type="ECO:0000313" key="13">
    <source>
        <dbReference type="EnsemblMetazoa" id="tetur32g00590.1"/>
    </source>
</evidence>
<dbReference type="GO" id="GO:0005829">
    <property type="term" value="C:cytosol"/>
    <property type="evidence" value="ECO:0007669"/>
    <property type="project" value="TreeGrafter"/>
</dbReference>
<dbReference type="OMA" id="YQMDYAN"/>
<dbReference type="AlphaFoldDB" id="T1L1R7"/>
<evidence type="ECO:0000256" key="5">
    <source>
        <dbReference type="ARBA" id="ARBA00023244"/>
    </source>
</evidence>
<dbReference type="SMART" id="SM01004">
    <property type="entry name" value="ALAD"/>
    <property type="match status" value="1"/>
</dbReference>
<evidence type="ECO:0000256" key="7">
    <source>
        <dbReference type="ARBA" id="ARBA00025861"/>
    </source>
</evidence>
<evidence type="ECO:0000313" key="14">
    <source>
        <dbReference type="Proteomes" id="UP000015104"/>
    </source>
</evidence>
<feature type="active site" description="Schiff-base intermediate with substrate" evidence="9">
    <location>
        <position position="250"/>
    </location>
</feature>
<evidence type="ECO:0000256" key="3">
    <source>
        <dbReference type="ARBA" id="ARBA00023133"/>
    </source>
</evidence>
<dbReference type="PANTHER" id="PTHR11458">
    <property type="entry name" value="DELTA-AMINOLEVULINIC ACID DEHYDRATASE"/>
    <property type="match status" value="1"/>
</dbReference>
<comment type="catalytic activity">
    <reaction evidence="8 11">
        <text>2 5-aminolevulinate = porphobilinogen + 2 H2O + H(+)</text>
        <dbReference type="Rhea" id="RHEA:24064"/>
        <dbReference type="ChEBI" id="CHEBI:15377"/>
        <dbReference type="ChEBI" id="CHEBI:15378"/>
        <dbReference type="ChEBI" id="CHEBI:58126"/>
        <dbReference type="ChEBI" id="CHEBI:356416"/>
        <dbReference type="EC" id="4.2.1.24"/>
    </reaction>
</comment>
<accession>T1L1R7</accession>
<feature type="active site" description="Schiff-base intermediate with substrate" evidence="9">
    <location>
        <position position="197"/>
    </location>
</feature>